<feature type="compositionally biased region" description="Low complexity" evidence="1">
    <location>
        <begin position="429"/>
        <end position="444"/>
    </location>
</feature>
<feature type="region of interest" description="Disordered" evidence="1">
    <location>
        <begin position="269"/>
        <end position="324"/>
    </location>
</feature>
<proteinExistence type="predicted"/>
<feature type="region of interest" description="Disordered" evidence="1">
    <location>
        <begin position="54"/>
        <end position="147"/>
    </location>
</feature>
<feature type="compositionally biased region" description="Polar residues" evidence="1">
    <location>
        <begin position="103"/>
        <end position="113"/>
    </location>
</feature>
<feature type="compositionally biased region" description="Basic and acidic residues" evidence="1">
    <location>
        <begin position="382"/>
        <end position="397"/>
    </location>
</feature>
<evidence type="ECO:0000256" key="1">
    <source>
        <dbReference type="SAM" id="MobiDB-lite"/>
    </source>
</evidence>
<feature type="non-terminal residue" evidence="2">
    <location>
        <position position="444"/>
    </location>
</feature>
<dbReference type="RefSeq" id="XP_045375195.1">
    <property type="nucleotide sequence ID" value="XM_045519239.1"/>
</dbReference>
<feature type="compositionally biased region" description="Polar residues" evidence="1">
    <location>
        <begin position="356"/>
        <end position="371"/>
    </location>
</feature>
<organism evidence="2">
    <name type="scientific">Camelus bactrianus</name>
    <name type="common">Bactrian camel</name>
    <dbReference type="NCBI Taxonomy" id="9837"/>
    <lineage>
        <taxon>Eukaryota</taxon>
        <taxon>Metazoa</taxon>
        <taxon>Chordata</taxon>
        <taxon>Craniata</taxon>
        <taxon>Vertebrata</taxon>
        <taxon>Euteleostomi</taxon>
        <taxon>Mammalia</taxon>
        <taxon>Eutheria</taxon>
        <taxon>Laurasiatheria</taxon>
        <taxon>Artiodactyla</taxon>
        <taxon>Tylopoda</taxon>
        <taxon>Camelidae</taxon>
        <taxon>Camelus</taxon>
    </lineage>
</organism>
<accession>A0A9W3GA66</accession>
<feature type="compositionally biased region" description="Pro residues" evidence="1">
    <location>
        <begin position="416"/>
        <end position="428"/>
    </location>
</feature>
<feature type="compositionally biased region" description="Low complexity" evidence="1">
    <location>
        <begin position="293"/>
        <end position="322"/>
    </location>
</feature>
<feature type="compositionally biased region" description="Polar residues" evidence="1">
    <location>
        <begin position="137"/>
        <end position="147"/>
    </location>
</feature>
<protein>
    <submittedName>
        <fullName evidence="2">Protein ALEX-like</fullName>
    </submittedName>
</protein>
<reference evidence="2" key="1">
    <citation type="submission" date="2025-08" db="UniProtKB">
        <authorList>
            <consortium name="RefSeq"/>
        </authorList>
    </citation>
    <scope>IDENTIFICATION</scope>
</reference>
<feature type="region of interest" description="Disordered" evidence="1">
    <location>
        <begin position="336"/>
        <end position="444"/>
    </location>
</feature>
<sequence>MVTGAQPGHCRVYSRAYCRLSGLKHRKKTATVLWACATASTAIICQDNTISPLNSGNSPSNHPWRPQGQLPPVLGLAQPKRWRPNRLTASPSPLRLKVRPVESQRSPGPTSRASARPSRKPEPMEATAHLLRKPCPSRSSSPAWETTGLPWSTLETPLGPVQALRPPAQPSWSPESLVRPEQAWEATALRPKKLCPLSLSSLPREAAAKLSAANLSRRSQTLLQEVQVRGSSVLLPRSPKPSDLQTRGSEEAAVLPLRRLCHLSLMEQPLGTTAHPPGSPELSHKSTAVAAARSRQSGSRVRSSSLPPRTSPPSGSQASAAAHPERLSDLFHTSRATAPRWRSPDPRARLAAPPLGSTTLPSTWTAPQSHLTARPSRSLEPQLRESKQRERDPQLREKKPRWKEAQPQLWRKEAKPPIPGTEPLPLGQPLPLLLPGQALAPPPL</sequence>
<evidence type="ECO:0000313" key="2">
    <source>
        <dbReference type="RefSeq" id="XP_045375195.1"/>
    </source>
</evidence>
<name>A0A9W3GA66_CAMBA</name>
<dbReference type="AlphaFoldDB" id="A0A9W3GA66"/>
<gene>
    <name evidence="2" type="primary">LOC105071961</name>
</gene>